<dbReference type="InParanoid" id="A0A286U968"/>
<comment type="caution">
    <text evidence="2">The sequence shown here is derived from an EMBL/GenBank/DDBJ whole genome shotgun (WGS) entry which is preliminary data.</text>
</comment>
<proteinExistence type="predicted"/>
<feature type="region of interest" description="Disordered" evidence="1">
    <location>
        <begin position="25"/>
        <end position="69"/>
    </location>
</feature>
<organism evidence="2 3">
    <name type="scientific">Pyrrhoderma noxium</name>
    <dbReference type="NCBI Taxonomy" id="2282107"/>
    <lineage>
        <taxon>Eukaryota</taxon>
        <taxon>Fungi</taxon>
        <taxon>Dikarya</taxon>
        <taxon>Basidiomycota</taxon>
        <taxon>Agaricomycotina</taxon>
        <taxon>Agaricomycetes</taxon>
        <taxon>Hymenochaetales</taxon>
        <taxon>Hymenochaetaceae</taxon>
        <taxon>Pyrrhoderma</taxon>
    </lineage>
</organism>
<protein>
    <submittedName>
        <fullName evidence="2">Uncharacterized protein</fullName>
    </submittedName>
</protein>
<dbReference type="OrthoDB" id="2142040at2759"/>
<gene>
    <name evidence="2" type="ORF">PNOK_0767400</name>
</gene>
<accession>A0A286U968</accession>
<dbReference type="Pfam" id="PF11901">
    <property type="entry name" value="DM9"/>
    <property type="match status" value="1"/>
</dbReference>
<evidence type="ECO:0000256" key="1">
    <source>
        <dbReference type="SAM" id="MobiDB-lite"/>
    </source>
</evidence>
<keyword evidence="3" id="KW-1185">Reference proteome</keyword>
<dbReference type="SMART" id="SM00696">
    <property type="entry name" value="DM9"/>
    <property type="match status" value="1"/>
</dbReference>
<dbReference type="EMBL" id="NBII01000008">
    <property type="protein sequence ID" value="PAV16054.1"/>
    <property type="molecule type" value="Genomic_DNA"/>
</dbReference>
<feature type="compositionally biased region" description="Polar residues" evidence="1">
    <location>
        <begin position="39"/>
        <end position="55"/>
    </location>
</feature>
<evidence type="ECO:0000313" key="2">
    <source>
        <dbReference type="EMBL" id="PAV16054.1"/>
    </source>
</evidence>
<reference evidence="2 3" key="1">
    <citation type="journal article" date="2017" name="Mol. Ecol.">
        <title>Comparative and population genomic landscape of Phellinus noxius: A hypervariable fungus causing root rot in trees.</title>
        <authorList>
            <person name="Chung C.L."/>
            <person name="Lee T.J."/>
            <person name="Akiba M."/>
            <person name="Lee H.H."/>
            <person name="Kuo T.H."/>
            <person name="Liu D."/>
            <person name="Ke H.M."/>
            <person name="Yokoi T."/>
            <person name="Roa M.B."/>
            <person name="Lu M.J."/>
            <person name="Chang Y.Y."/>
            <person name="Ann P.J."/>
            <person name="Tsai J.N."/>
            <person name="Chen C.Y."/>
            <person name="Tzean S.S."/>
            <person name="Ota Y."/>
            <person name="Hattori T."/>
            <person name="Sahashi N."/>
            <person name="Liou R.F."/>
            <person name="Kikuchi T."/>
            <person name="Tsai I.J."/>
        </authorList>
    </citation>
    <scope>NUCLEOTIDE SEQUENCE [LARGE SCALE GENOMIC DNA]</scope>
    <source>
        <strain evidence="2 3">FFPRI411160</strain>
    </source>
</reference>
<name>A0A286U968_9AGAM</name>
<dbReference type="AlphaFoldDB" id="A0A286U968"/>
<dbReference type="Proteomes" id="UP000217199">
    <property type="component" value="Unassembled WGS sequence"/>
</dbReference>
<evidence type="ECO:0000313" key="3">
    <source>
        <dbReference type="Proteomes" id="UP000217199"/>
    </source>
</evidence>
<dbReference type="InterPro" id="IPR006616">
    <property type="entry name" value="DM9_repeat"/>
</dbReference>
<sequence>MRQPGSTFFSVPQVFATTAMFGRDQADGNEQVPMPISTVDANAGNQPHSQNQIPFQSSYQRPPPPSSGYRVTLRTIDNGPFSAPEKVGIPPCHDLDGSPVFFGLAFIDNSVHPCKGRYDLLPFTQDMELIPASGGVIPSGRRPVEGGYEKGFKLYHAVGQIDGVRVPGKCGEHLGGAIFPFDQKEYFERDYEILVWK</sequence>
<dbReference type="STRING" id="2282107.A0A286U968"/>